<dbReference type="GO" id="GO:0043743">
    <property type="term" value="F:LPPG:FO 2-phospho-L-lactate transferase activity"/>
    <property type="evidence" value="ECO:0007669"/>
    <property type="project" value="InterPro"/>
</dbReference>
<dbReference type="InterPro" id="IPR038136">
    <property type="entry name" value="CofD-like_dom_sf"/>
</dbReference>
<dbReference type="SUPFAM" id="SSF142338">
    <property type="entry name" value="CofD-like"/>
    <property type="match status" value="1"/>
</dbReference>
<dbReference type="PANTHER" id="PTHR30135">
    <property type="entry name" value="UNCHARACTERIZED PROTEIN YVCK-RELATED"/>
    <property type="match status" value="1"/>
</dbReference>
<comment type="similarity">
    <text evidence="2">Belongs to the gluconeogenesis factor family.</text>
</comment>
<feature type="region of interest" description="Disordered" evidence="3">
    <location>
        <begin position="346"/>
        <end position="366"/>
    </location>
</feature>
<reference evidence="4" key="2">
    <citation type="submission" date="2021-04" db="EMBL/GenBank/DDBJ databases">
        <authorList>
            <person name="Gilroy R."/>
        </authorList>
    </citation>
    <scope>NUCLEOTIDE SEQUENCE</scope>
    <source>
        <strain evidence="4">ChiHjej13B12-4958</strain>
    </source>
</reference>
<accession>A0A9D2QE91</accession>
<evidence type="ECO:0000256" key="1">
    <source>
        <dbReference type="ARBA" id="ARBA00022490"/>
    </source>
</evidence>
<dbReference type="CDD" id="cd07187">
    <property type="entry name" value="YvcK_like"/>
    <property type="match status" value="1"/>
</dbReference>
<dbReference type="AlphaFoldDB" id="A0A9D2QE91"/>
<evidence type="ECO:0000256" key="2">
    <source>
        <dbReference type="HAMAP-Rule" id="MF_00973"/>
    </source>
</evidence>
<comment type="caution">
    <text evidence="4">The sequence shown here is derived from an EMBL/GenBank/DDBJ whole genome shotgun (WGS) entry which is preliminary data.</text>
</comment>
<dbReference type="InterPro" id="IPR010119">
    <property type="entry name" value="Gluconeogen_factor"/>
</dbReference>
<dbReference type="PANTHER" id="PTHR30135:SF3">
    <property type="entry name" value="GLUCONEOGENESIS FACTOR-RELATED"/>
    <property type="match status" value="1"/>
</dbReference>
<dbReference type="Proteomes" id="UP000823858">
    <property type="component" value="Unassembled WGS sequence"/>
</dbReference>
<evidence type="ECO:0000256" key="3">
    <source>
        <dbReference type="SAM" id="MobiDB-lite"/>
    </source>
</evidence>
<dbReference type="GO" id="GO:0008360">
    <property type="term" value="P:regulation of cell shape"/>
    <property type="evidence" value="ECO:0007669"/>
    <property type="project" value="UniProtKB-UniRule"/>
</dbReference>
<evidence type="ECO:0000313" key="4">
    <source>
        <dbReference type="EMBL" id="HJC84469.1"/>
    </source>
</evidence>
<dbReference type="HAMAP" id="MF_00973">
    <property type="entry name" value="Gluconeogen_factor"/>
    <property type="match status" value="1"/>
</dbReference>
<gene>
    <name evidence="4" type="primary">yvcK</name>
    <name evidence="4" type="ORF">H9751_02765</name>
</gene>
<dbReference type="InterPro" id="IPR002882">
    <property type="entry name" value="CofD"/>
</dbReference>
<feature type="compositionally biased region" description="Basic and acidic residues" evidence="3">
    <location>
        <begin position="13"/>
        <end position="25"/>
    </location>
</feature>
<protein>
    <recommendedName>
        <fullName evidence="2">Putative gluconeogenesis factor</fullName>
    </recommendedName>
</protein>
<dbReference type="Pfam" id="PF01933">
    <property type="entry name" value="CofD"/>
    <property type="match status" value="1"/>
</dbReference>
<dbReference type="GO" id="GO:0005737">
    <property type="term" value="C:cytoplasm"/>
    <property type="evidence" value="ECO:0007669"/>
    <property type="project" value="UniProtKB-SubCell"/>
</dbReference>
<name>A0A9D2QE91_9CORY</name>
<sequence length="366" mass="39304">MTEYTPEYTPEDPTEHIPERSDGHPLQKITSLGGGHGLFATLRAAREAADYVSAVVTVADDGGSSGRMRRELGSLPPGDLRMALAALVRDSPRGHLWETTLQHRFSGHGALAGHAVGNLVLTGLTEVMGSSIAALDELGRLLGVQGRVLPMSPEPLDLEAEVQGLGDDPREVNAVRGQVAVASTLGQVRRVRLIPQNPEASPEAVEAILDADMVTLGPGSWFSSVIPHLLMPGIVEALQETTATRVVIMNLVAEPGETSGFSMERHIHMLLQHCPSLRMDVVVVDTSTLLPGNERRHLERAAERLGAEVVYRNVRQDDDRGRWTDRHSSEKLADVLRELATWEAVGSTGSTSGLEEGSSSHSGTDS</sequence>
<dbReference type="Gene3D" id="3.40.50.10680">
    <property type="entry name" value="CofD-like domains"/>
    <property type="match status" value="1"/>
</dbReference>
<evidence type="ECO:0000313" key="5">
    <source>
        <dbReference type="Proteomes" id="UP000823858"/>
    </source>
</evidence>
<organism evidence="4 5">
    <name type="scientific">Candidatus Corynebacterium faecigallinarum</name>
    <dbReference type="NCBI Taxonomy" id="2838528"/>
    <lineage>
        <taxon>Bacteria</taxon>
        <taxon>Bacillati</taxon>
        <taxon>Actinomycetota</taxon>
        <taxon>Actinomycetes</taxon>
        <taxon>Mycobacteriales</taxon>
        <taxon>Corynebacteriaceae</taxon>
        <taxon>Corynebacterium</taxon>
    </lineage>
</organism>
<feature type="region of interest" description="Disordered" evidence="3">
    <location>
        <begin position="1"/>
        <end position="26"/>
    </location>
</feature>
<proteinExistence type="inferred from homology"/>
<dbReference type="EMBL" id="DWVP01000004">
    <property type="protein sequence ID" value="HJC84469.1"/>
    <property type="molecule type" value="Genomic_DNA"/>
</dbReference>
<comment type="subcellular location">
    <subcellularLocation>
        <location evidence="2">Cytoplasm</location>
    </subcellularLocation>
</comment>
<reference evidence="4" key="1">
    <citation type="journal article" date="2021" name="PeerJ">
        <title>Extensive microbial diversity within the chicken gut microbiome revealed by metagenomics and culture.</title>
        <authorList>
            <person name="Gilroy R."/>
            <person name="Ravi A."/>
            <person name="Getino M."/>
            <person name="Pursley I."/>
            <person name="Horton D.L."/>
            <person name="Alikhan N.F."/>
            <person name="Baker D."/>
            <person name="Gharbi K."/>
            <person name="Hall N."/>
            <person name="Watson M."/>
            <person name="Adriaenssens E.M."/>
            <person name="Foster-Nyarko E."/>
            <person name="Jarju S."/>
            <person name="Secka A."/>
            <person name="Antonio M."/>
            <person name="Oren A."/>
            <person name="Chaudhuri R.R."/>
            <person name="La Ragione R."/>
            <person name="Hildebrand F."/>
            <person name="Pallen M.J."/>
        </authorList>
    </citation>
    <scope>NUCLEOTIDE SEQUENCE</scope>
    <source>
        <strain evidence="4">ChiHjej13B12-4958</strain>
    </source>
</reference>
<dbReference type="NCBIfam" id="TIGR01826">
    <property type="entry name" value="CofD_related"/>
    <property type="match status" value="1"/>
</dbReference>
<keyword evidence="1 2" id="KW-0963">Cytoplasm</keyword>
<comment type="function">
    <text evidence="2">Required for morphogenesis under gluconeogenic growth conditions.</text>
</comment>